<dbReference type="STRING" id="1609559.TQ32_02180"/>
<name>A0A127B8B0_9EURY</name>
<evidence type="ECO:0000256" key="5">
    <source>
        <dbReference type="ARBA" id="ARBA00023049"/>
    </source>
</evidence>
<dbReference type="InterPro" id="IPR028090">
    <property type="entry name" value="JAB_dom_prok"/>
</dbReference>
<sequence>MKVKIRRELLDYLLELARSFYPNEFAGLLREKDGVFEEVLIVPKGYFGSKSVYFDLTLLPHDESIKGTVHSHPSPFPFPSKGDLHFFSKFGGIHLIIAFPFTYESIKAYNTEGEEVEIEVVD</sequence>
<keyword evidence="10" id="KW-1185">Reference proteome</keyword>
<dbReference type="EMBL" id="JARRIG010000005">
    <property type="protein sequence ID" value="MFA4804723.1"/>
    <property type="molecule type" value="Genomic_DNA"/>
</dbReference>
<reference evidence="9" key="1">
    <citation type="submission" date="2015-02" db="EMBL/GenBank/DDBJ databases">
        <title>Pyrococcus kukulkanii sp. nov., a novel hyperthermophilic archaeon isolated from a deep-sea hydrothermal vent at the Guaymas Basin.</title>
        <authorList>
            <person name="Oger P.M."/>
            <person name="Callac N."/>
            <person name="Jebbar M."/>
            <person name="Godfroy A."/>
        </authorList>
    </citation>
    <scope>NUCLEOTIDE SEQUENCE [LARGE SCALE GENOMIC DNA]</scope>
    <source>
        <strain evidence="9">NCB100</strain>
    </source>
</reference>
<organism evidence="7 9">
    <name type="scientific">Pyrococcus kukulkanii</name>
    <dbReference type="NCBI Taxonomy" id="1609559"/>
    <lineage>
        <taxon>Archaea</taxon>
        <taxon>Methanobacteriati</taxon>
        <taxon>Methanobacteriota</taxon>
        <taxon>Thermococci</taxon>
        <taxon>Thermococcales</taxon>
        <taxon>Thermococcaceae</taxon>
        <taxon>Pyrococcus</taxon>
    </lineage>
</organism>
<dbReference type="Proteomes" id="UP001571980">
    <property type="component" value="Unassembled WGS sequence"/>
</dbReference>
<dbReference type="OrthoDB" id="4612at2157"/>
<dbReference type="SUPFAM" id="SSF102712">
    <property type="entry name" value="JAB1/MPN domain"/>
    <property type="match status" value="1"/>
</dbReference>
<evidence type="ECO:0000313" key="9">
    <source>
        <dbReference type="Proteomes" id="UP000070587"/>
    </source>
</evidence>
<proteinExistence type="predicted"/>
<keyword evidence="2" id="KW-0479">Metal-binding</keyword>
<dbReference type="PATRIC" id="fig|1609559.3.peg.442"/>
<keyword evidence="4" id="KW-0862">Zinc</keyword>
<evidence type="ECO:0000259" key="6">
    <source>
        <dbReference type="Pfam" id="PF14464"/>
    </source>
</evidence>
<evidence type="ECO:0000256" key="1">
    <source>
        <dbReference type="ARBA" id="ARBA00022670"/>
    </source>
</evidence>
<evidence type="ECO:0000313" key="8">
    <source>
        <dbReference type="EMBL" id="MFA4804723.1"/>
    </source>
</evidence>
<reference evidence="8 10" key="3">
    <citation type="submission" date="2023-03" db="EMBL/GenBank/DDBJ databases">
        <title>Speciation in Pyrococcus: adaptation to high temperature as a mechanism.</title>
        <authorList>
            <person name="Gu J."/>
        </authorList>
    </citation>
    <scope>NUCLEOTIDE SEQUENCE [LARGE SCALE GENOMIC DNA]</scope>
    <source>
        <strain evidence="8 10">LMOA34</strain>
    </source>
</reference>
<evidence type="ECO:0000256" key="3">
    <source>
        <dbReference type="ARBA" id="ARBA00022801"/>
    </source>
</evidence>
<evidence type="ECO:0000313" key="10">
    <source>
        <dbReference type="Proteomes" id="UP001571980"/>
    </source>
</evidence>
<keyword evidence="5 7" id="KW-0482">Metalloprotease</keyword>
<dbReference type="GeneID" id="28490603"/>
<dbReference type="Pfam" id="PF14464">
    <property type="entry name" value="Prok-JAB"/>
    <property type="match status" value="1"/>
</dbReference>
<evidence type="ECO:0000256" key="2">
    <source>
        <dbReference type="ARBA" id="ARBA00022723"/>
    </source>
</evidence>
<dbReference type="AlphaFoldDB" id="A0A127B8B0"/>
<dbReference type="EMBL" id="CP010835">
    <property type="protein sequence ID" value="AMM53427.1"/>
    <property type="molecule type" value="Genomic_DNA"/>
</dbReference>
<dbReference type="KEGG" id="pyc:TQ32_02180"/>
<protein>
    <submittedName>
        <fullName evidence="7">Metalloprotease</fullName>
    </submittedName>
    <submittedName>
        <fullName evidence="8">Mov34/MPN/PAD-1 family protein</fullName>
    </submittedName>
</protein>
<dbReference type="GO" id="GO:0006508">
    <property type="term" value="P:proteolysis"/>
    <property type="evidence" value="ECO:0007669"/>
    <property type="project" value="UniProtKB-KW"/>
</dbReference>
<dbReference type="Proteomes" id="UP000070587">
    <property type="component" value="Chromosome"/>
</dbReference>
<accession>A0A127B8B0</accession>
<evidence type="ECO:0000313" key="7">
    <source>
        <dbReference type="EMBL" id="AMM53427.1"/>
    </source>
</evidence>
<dbReference type="RefSeq" id="WP_068320565.1">
    <property type="nucleotide sequence ID" value="NZ_CP010835.1"/>
</dbReference>
<reference evidence="7 9" key="2">
    <citation type="journal article" date="2016" name="Int. J. Syst. Evol. Microbiol.">
        <title>Pyrococcus kukulkanii sp. nov., a hyperthermophilic, piezophilic archaeon isolated from a deep-sea hydrothermal vent.</title>
        <authorList>
            <person name="Callac N."/>
            <person name="Oger P."/>
            <person name="Lesongeur F."/>
            <person name="Rattray J.E."/>
            <person name="Vannier P."/>
            <person name="Michoud G."/>
            <person name="Beauverger M."/>
            <person name="Gayet N."/>
            <person name="Rouxel O."/>
            <person name="Jebbar M."/>
            <person name="Godfroy A."/>
        </authorList>
    </citation>
    <scope>NUCLEOTIDE SEQUENCE [LARGE SCALE GENOMIC DNA]</scope>
    <source>
        <strain evidence="7 9">NCB100</strain>
    </source>
</reference>
<dbReference type="GO" id="GO:0008237">
    <property type="term" value="F:metallopeptidase activity"/>
    <property type="evidence" value="ECO:0007669"/>
    <property type="project" value="UniProtKB-KW"/>
</dbReference>
<feature type="domain" description="JAB" evidence="6">
    <location>
        <begin position="8"/>
        <end position="98"/>
    </location>
</feature>
<gene>
    <name evidence="8" type="ORF">P8X34_08280</name>
    <name evidence="7" type="ORF">TQ32_02180</name>
</gene>
<keyword evidence="3" id="KW-0378">Hydrolase</keyword>
<dbReference type="GO" id="GO:0046872">
    <property type="term" value="F:metal ion binding"/>
    <property type="evidence" value="ECO:0007669"/>
    <property type="project" value="UniProtKB-KW"/>
</dbReference>
<dbReference type="Gene3D" id="3.40.140.10">
    <property type="entry name" value="Cytidine Deaminase, domain 2"/>
    <property type="match status" value="1"/>
</dbReference>
<dbReference type="CDD" id="cd08072">
    <property type="entry name" value="MPN_archaeal"/>
    <property type="match status" value="1"/>
</dbReference>
<evidence type="ECO:0000256" key="4">
    <source>
        <dbReference type="ARBA" id="ARBA00022833"/>
    </source>
</evidence>
<keyword evidence="1 7" id="KW-0645">Protease</keyword>